<evidence type="ECO:0000313" key="2">
    <source>
        <dbReference type="EMBL" id="HIY59229.1"/>
    </source>
</evidence>
<gene>
    <name evidence="2" type="ORF">H9831_00895</name>
</gene>
<comment type="caution">
    <text evidence="2">The sequence shown here is derived from an EMBL/GenBank/DDBJ whole genome shotgun (WGS) entry which is preliminary data.</text>
</comment>
<dbReference type="AlphaFoldDB" id="A0A9D2C5W5"/>
<accession>A0A9D2C5W5</accession>
<dbReference type="EMBL" id="DXDD01000008">
    <property type="protein sequence ID" value="HIY59229.1"/>
    <property type="molecule type" value="Genomic_DNA"/>
</dbReference>
<feature type="compositionally biased region" description="Polar residues" evidence="1">
    <location>
        <begin position="117"/>
        <end position="127"/>
    </location>
</feature>
<organism evidence="2 3">
    <name type="scientific">Candidatus Eisenbergiella pullistercoris</name>
    <dbReference type="NCBI Taxonomy" id="2838555"/>
    <lineage>
        <taxon>Bacteria</taxon>
        <taxon>Bacillati</taxon>
        <taxon>Bacillota</taxon>
        <taxon>Clostridia</taxon>
        <taxon>Lachnospirales</taxon>
        <taxon>Lachnospiraceae</taxon>
        <taxon>Eisenbergiella</taxon>
    </lineage>
</organism>
<evidence type="ECO:0000256" key="1">
    <source>
        <dbReference type="SAM" id="MobiDB-lite"/>
    </source>
</evidence>
<proteinExistence type="predicted"/>
<feature type="compositionally biased region" description="Basic and acidic residues" evidence="1">
    <location>
        <begin position="215"/>
        <end position="224"/>
    </location>
</feature>
<evidence type="ECO:0000313" key="3">
    <source>
        <dbReference type="Proteomes" id="UP000824007"/>
    </source>
</evidence>
<sequence length="237" mass="26168">MEKQEPDSIQAFDALYTTNQIQILKLLLPFCSPQTQRSLAVLIRLLELNYTIGFVRSHPEAFHAPPDSLSLPDLCAKIRGFCPPQLQAMLDQLMSFQNAMQMYEQIKPLLELFAEQSADSGSPQDTDGSFPPDTDSGSSQDTDSGSPQGAKTQGKETRDKEVRDKEVQNGNDAPGRSADPLPDPAELLAGMLSPSQWELFQMLQKGFQTAEDAGSPDRKKDQKENVSWQNRPESPAG</sequence>
<reference evidence="2" key="1">
    <citation type="journal article" date="2021" name="PeerJ">
        <title>Extensive microbial diversity within the chicken gut microbiome revealed by metagenomics and culture.</title>
        <authorList>
            <person name="Gilroy R."/>
            <person name="Ravi A."/>
            <person name="Getino M."/>
            <person name="Pursley I."/>
            <person name="Horton D.L."/>
            <person name="Alikhan N.F."/>
            <person name="Baker D."/>
            <person name="Gharbi K."/>
            <person name="Hall N."/>
            <person name="Watson M."/>
            <person name="Adriaenssens E.M."/>
            <person name="Foster-Nyarko E."/>
            <person name="Jarju S."/>
            <person name="Secka A."/>
            <person name="Antonio M."/>
            <person name="Oren A."/>
            <person name="Chaudhuri R.R."/>
            <person name="La Ragione R."/>
            <person name="Hildebrand F."/>
            <person name="Pallen M.J."/>
        </authorList>
    </citation>
    <scope>NUCLEOTIDE SEQUENCE</scope>
    <source>
        <strain evidence="2">ChiSxjej3B15-24422</strain>
    </source>
</reference>
<reference evidence="2" key="2">
    <citation type="submission" date="2021-04" db="EMBL/GenBank/DDBJ databases">
        <authorList>
            <person name="Gilroy R."/>
        </authorList>
    </citation>
    <scope>NUCLEOTIDE SEQUENCE</scope>
    <source>
        <strain evidence="2">ChiSxjej3B15-24422</strain>
    </source>
</reference>
<feature type="region of interest" description="Disordered" evidence="1">
    <location>
        <begin position="116"/>
        <end position="237"/>
    </location>
</feature>
<name>A0A9D2C5W5_9FIRM</name>
<feature type="compositionally biased region" description="Basic and acidic residues" evidence="1">
    <location>
        <begin position="153"/>
        <end position="167"/>
    </location>
</feature>
<protein>
    <submittedName>
        <fullName evidence="2">Uncharacterized protein</fullName>
    </submittedName>
</protein>
<feature type="compositionally biased region" description="Polar residues" evidence="1">
    <location>
        <begin position="225"/>
        <end position="237"/>
    </location>
</feature>
<feature type="compositionally biased region" description="Low complexity" evidence="1">
    <location>
        <begin position="131"/>
        <end position="149"/>
    </location>
</feature>
<dbReference type="Proteomes" id="UP000824007">
    <property type="component" value="Unassembled WGS sequence"/>
</dbReference>